<feature type="compositionally biased region" description="Pro residues" evidence="1">
    <location>
        <begin position="72"/>
        <end position="83"/>
    </location>
</feature>
<keyword evidence="2" id="KW-0472">Membrane</keyword>
<accession>A0A1A6AF90</accession>
<dbReference type="Gene3D" id="1.10.340.70">
    <property type="match status" value="1"/>
</dbReference>
<evidence type="ECO:0000313" key="4">
    <source>
        <dbReference type="EMBL" id="OBR88742.1"/>
    </source>
</evidence>
<dbReference type="InterPro" id="IPR041588">
    <property type="entry name" value="Integrase_H2C2"/>
</dbReference>
<feature type="compositionally biased region" description="Low complexity" evidence="1">
    <location>
        <begin position="151"/>
        <end position="165"/>
    </location>
</feature>
<organism evidence="4">
    <name type="scientific">Kwoniella dejecticola CBS 10117</name>
    <dbReference type="NCBI Taxonomy" id="1296121"/>
    <lineage>
        <taxon>Eukaryota</taxon>
        <taxon>Fungi</taxon>
        <taxon>Dikarya</taxon>
        <taxon>Basidiomycota</taxon>
        <taxon>Agaricomycotina</taxon>
        <taxon>Tremellomycetes</taxon>
        <taxon>Tremellales</taxon>
        <taxon>Cryptococcaceae</taxon>
        <taxon>Kwoniella</taxon>
    </lineage>
</organism>
<reference evidence="4" key="1">
    <citation type="submission" date="2013-07" db="EMBL/GenBank/DDBJ databases">
        <title>The Genome Sequence of Cryptococcus dejecticola CBS10117.</title>
        <authorList>
            <consortium name="The Broad Institute Genome Sequencing Platform"/>
            <person name="Cuomo C."/>
            <person name="Litvintseva A."/>
            <person name="Chen Y."/>
            <person name="Heitman J."/>
            <person name="Sun S."/>
            <person name="Springer D."/>
            <person name="Dromer F."/>
            <person name="Young S.K."/>
            <person name="Zeng Q."/>
            <person name="Gargeya S."/>
            <person name="Fitzgerald M."/>
            <person name="Abouelleil A."/>
            <person name="Alvarado L."/>
            <person name="Berlin A.M."/>
            <person name="Chapman S.B."/>
            <person name="Dewar J."/>
            <person name="Goldberg J."/>
            <person name="Griggs A."/>
            <person name="Gujja S."/>
            <person name="Hansen M."/>
            <person name="Howarth C."/>
            <person name="Imamovic A."/>
            <person name="Larimer J."/>
            <person name="McCowan C."/>
            <person name="Murphy C."/>
            <person name="Pearson M."/>
            <person name="Priest M."/>
            <person name="Roberts A."/>
            <person name="Saif S."/>
            <person name="Shea T."/>
            <person name="Sykes S."/>
            <person name="Wortman J."/>
            <person name="Nusbaum C."/>
            <person name="Birren B."/>
        </authorList>
    </citation>
    <scope>NUCLEOTIDE SEQUENCE [LARGE SCALE GENOMIC DNA]</scope>
    <source>
        <strain evidence="4">CBS 10117</strain>
    </source>
</reference>
<feature type="compositionally biased region" description="Polar residues" evidence="1">
    <location>
        <begin position="38"/>
        <end position="48"/>
    </location>
</feature>
<evidence type="ECO:0000256" key="2">
    <source>
        <dbReference type="SAM" id="Phobius"/>
    </source>
</evidence>
<evidence type="ECO:0000256" key="1">
    <source>
        <dbReference type="SAM" id="MobiDB-lite"/>
    </source>
</evidence>
<feature type="compositionally biased region" description="Low complexity" evidence="1">
    <location>
        <begin position="363"/>
        <end position="377"/>
    </location>
</feature>
<feature type="region of interest" description="Disordered" evidence="1">
    <location>
        <begin position="258"/>
        <end position="383"/>
    </location>
</feature>
<feature type="region of interest" description="Disordered" evidence="1">
    <location>
        <begin position="206"/>
        <end position="226"/>
    </location>
</feature>
<feature type="transmembrane region" description="Helical" evidence="2">
    <location>
        <begin position="614"/>
        <end position="633"/>
    </location>
</feature>
<evidence type="ECO:0000259" key="3">
    <source>
        <dbReference type="Pfam" id="PF17921"/>
    </source>
</evidence>
<dbReference type="AlphaFoldDB" id="A0A1A6AF90"/>
<feature type="compositionally biased region" description="Basic and acidic residues" evidence="1">
    <location>
        <begin position="267"/>
        <end position="276"/>
    </location>
</feature>
<feature type="compositionally biased region" description="Low complexity" evidence="1">
    <location>
        <begin position="49"/>
        <end position="65"/>
    </location>
</feature>
<keyword evidence="2" id="KW-1133">Transmembrane helix</keyword>
<feature type="region of interest" description="Disordered" evidence="1">
    <location>
        <begin position="1"/>
        <end position="169"/>
    </location>
</feature>
<dbReference type="Pfam" id="PF17921">
    <property type="entry name" value="Integrase_H2C2"/>
    <property type="match status" value="1"/>
</dbReference>
<feature type="compositionally biased region" description="Polar residues" evidence="1">
    <location>
        <begin position="1"/>
        <end position="27"/>
    </location>
</feature>
<dbReference type="VEuPathDB" id="FungiDB:I303_00559"/>
<dbReference type="EMBL" id="KI894027">
    <property type="protein sequence ID" value="OBR88742.1"/>
    <property type="molecule type" value="Genomic_DNA"/>
</dbReference>
<feature type="compositionally biased region" description="Polar residues" evidence="1">
    <location>
        <begin position="309"/>
        <end position="321"/>
    </location>
</feature>
<dbReference type="OrthoDB" id="2564492at2759"/>
<sequence>MLRSPDSSAYSTSTDLSPPFTYSTTRPPTAFSPYISHLDSTSEGVSTATSGPRSRSWSRSTSTSSHWGKSPHSPPQTPVPPIPISKFPRDDDVQSDGRSADLCRSSDLSAYTPYIHTSAGDTPAYTAKSGGGSRTSYKPSSRPLDTIAPDTPATTGWPAKTPTTTNRDQLADQQRAVMDSPYEITPATTAQDKRAVSETQQYVTSEIESADERREHEQRGNSTLPSVFSISQLAKANTKTKIVSPVPRTLDRKGQVNNLVGEDGEKDSDRVGDRIGKPSADMGNLLRVDIPNTMTSENEGVHPRKPYTKSRTPDISRQQTKLLDIKDQNKLGRMSVATRRYTLPPQRNSRVVHAHAQAENAASKSESQSRSGSRTSKNASDRSSRTLLEQMNVYLQGWTHRFWMYSLEIFKSYLTYRPFIAPFFSLYAALLLTMTHSMTPDSSLGHVVRVDKDVFDISRAGGTDVVLGVWGWCQANVSEPQCQNYGFRDFANDQLTFTIPGDIDMAFGIVPDSHCLLHFYLFFALSIPFNHLVERTYPCSSSSSSLWHFRNLMEGSKPKTRTPSPRYQQQDADDVDPAVVEVDLRVKCQRFPYESYLWVWWAWWGHRRAPIQSIFGVLVGILSWLTFGIVYRFKSIIVEATQSHDVALGTGAYMPLLTALVTLDTFILSVRYLWNFRHNFRTFLNPPDPSPRVLLLPASENAALQHHRRTGLQSFFAPISAITPSTNPTRGQGNHKHNYEQQVSTKLLGGGNEKNINVRNRTEQEKVLRDLDEETVRWLEAYPSDEELFDLINALKSGGENGNGNGGESEYPDFILSEIGLLYLRPRPEPHINGGIISDGDALLIPPKGIIREELLEDAHLDVYPGISEENRDCNQNQDQATDQGDHLVQDAHNELEIMIVILSKNFWWNGMEIDCKEYIEGCQVCFENLRERQGRLNKQFHVG</sequence>
<feature type="transmembrane region" description="Helical" evidence="2">
    <location>
        <begin position="653"/>
        <end position="674"/>
    </location>
</feature>
<feature type="compositionally biased region" description="Basic and acidic residues" evidence="1">
    <location>
        <begin position="210"/>
        <end position="219"/>
    </location>
</feature>
<protein>
    <recommendedName>
        <fullName evidence="3">Integrase zinc-binding domain-containing protein</fullName>
    </recommendedName>
</protein>
<name>A0A1A6AF90_9TREE</name>
<keyword evidence="2" id="KW-0812">Transmembrane</keyword>
<feature type="domain" description="Integrase zinc-binding" evidence="3">
    <location>
        <begin position="893"/>
        <end position="928"/>
    </location>
</feature>
<gene>
    <name evidence="4" type="ORF">I303_00559</name>
</gene>
<proteinExistence type="predicted"/>